<dbReference type="Gene3D" id="3.60.20.30">
    <property type="entry name" value="(Glycosyl)asparaginase"/>
    <property type="match status" value="1"/>
</dbReference>
<evidence type="ECO:0000313" key="6">
    <source>
        <dbReference type="Proteomes" id="UP000694546"/>
    </source>
</evidence>
<organism evidence="5 6">
    <name type="scientific">Gadus morhua</name>
    <name type="common">Atlantic cod</name>
    <dbReference type="NCBI Taxonomy" id="8049"/>
    <lineage>
        <taxon>Eukaryota</taxon>
        <taxon>Metazoa</taxon>
        <taxon>Chordata</taxon>
        <taxon>Craniata</taxon>
        <taxon>Vertebrata</taxon>
        <taxon>Euteleostomi</taxon>
        <taxon>Actinopterygii</taxon>
        <taxon>Neopterygii</taxon>
        <taxon>Teleostei</taxon>
        <taxon>Neoteleostei</taxon>
        <taxon>Acanthomorphata</taxon>
        <taxon>Zeiogadaria</taxon>
        <taxon>Gadariae</taxon>
        <taxon>Gadiformes</taxon>
        <taxon>Gadoidei</taxon>
        <taxon>Gadidae</taxon>
        <taxon>Gadus</taxon>
    </lineage>
</organism>
<dbReference type="CDD" id="cd04514">
    <property type="entry name" value="Taspase1_like"/>
    <property type="match status" value="1"/>
</dbReference>
<feature type="site" description="Cleavage; by autolysis" evidence="3">
    <location>
        <begin position="233"/>
        <end position="234"/>
    </location>
</feature>
<accession>A0A8C5B8C2</accession>
<evidence type="ECO:0000313" key="5">
    <source>
        <dbReference type="Ensembl" id="ENSGMOP00000042366.1"/>
    </source>
</evidence>
<gene>
    <name evidence="5" type="primary">tasp1</name>
</gene>
<feature type="region of interest" description="Disordered" evidence="4">
    <location>
        <begin position="1"/>
        <end position="36"/>
    </location>
</feature>
<dbReference type="Proteomes" id="UP000694546">
    <property type="component" value="Chromosome 15"/>
</dbReference>
<evidence type="ECO:0000256" key="2">
    <source>
        <dbReference type="PIRSR" id="PIRSR600246-1"/>
    </source>
</evidence>
<dbReference type="PANTHER" id="PTHR10188">
    <property type="entry name" value="L-ASPARAGINASE"/>
    <property type="match status" value="1"/>
</dbReference>
<comment type="similarity">
    <text evidence="1">Belongs to the Ntn-hydrolase family.</text>
</comment>
<feature type="compositionally biased region" description="Polar residues" evidence="4">
    <location>
        <begin position="18"/>
        <end position="28"/>
    </location>
</feature>
<keyword evidence="6" id="KW-1185">Reference proteome</keyword>
<reference evidence="5" key="2">
    <citation type="submission" date="2025-09" db="UniProtKB">
        <authorList>
            <consortium name="Ensembl"/>
        </authorList>
    </citation>
    <scope>IDENTIFICATION</scope>
</reference>
<sequence length="408" mass="43542">MEDLITCVEEQPQPPSSLPNSWTNQHSDSAQRTDEEPKAVGGFVLVHAGAGYHSESKAKEYKHVCKRACQRAVERLRAGALAMEAVAAALVELEDSPFTNAGMGSNLNLSGEIECDASIMDGKSLHYGSVGAIRGIKNPVLVAHRLLSEAQKGKLSAGRIPPCFLVGRGAHDWAVAHGIPPCPAEKMATKFSLSAYKRNKRKMEIAEKMDTPENPMKRRRQSSETENGSECLDTVGAIVVDQEGNVASAVSSGGLAMKHPGRVGQAAHYGCGCWAQNSCNSNPYSTAVSTSGCGEHLIRTMLARECSVALQAEDAHQALLDAMQNQFISSPFLASEDRVLGGVIVLRCCRCEEDPPSQDLQASLDPHLQAAPRCGARPLPGHRGGGVSADQRRPGWPVALAAVVSQYE</sequence>
<dbReference type="Pfam" id="PF01112">
    <property type="entry name" value="Asparaginase_2"/>
    <property type="match status" value="1"/>
</dbReference>
<evidence type="ECO:0000256" key="1">
    <source>
        <dbReference type="ARBA" id="ARBA00010872"/>
    </source>
</evidence>
<feature type="active site" description="Nucleophile" evidence="2">
    <location>
        <position position="234"/>
    </location>
</feature>
<dbReference type="InterPro" id="IPR000246">
    <property type="entry name" value="Peptidase_T2"/>
</dbReference>
<dbReference type="GO" id="GO:0051604">
    <property type="term" value="P:protein maturation"/>
    <property type="evidence" value="ECO:0007669"/>
    <property type="project" value="TreeGrafter"/>
</dbReference>
<evidence type="ECO:0000256" key="4">
    <source>
        <dbReference type="SAM" id="MobiDB-lite"/>
    </source>
</evidence>
<dbReference type="GO" id="GO:0005737">
    <property type="term" value="C:cytoplasm"/>
    <property type="evidence" value="ECO:0007669"/>
    <property type="project" value="TreeGrafter"/>
</dbReference>
<feature type="region of interest" description="Disordered" evidence="4">
    <location>
        <begin position="210"/>
        <end position="229"/>
    </location>
</feature>
<dbReference type="Ensembl" id="ENSGMOT00000068671.1">
    <property type="protein sequence ID" value="ENSGMOP00000042366.1"/>
    <property type="gene ID" value="ENSGMOG00000019000.2"/>
</dbReference>
<name>A0A8C5B8C2_GADMO</name>
<dbReference type="GeneTree" id="ENSGT00950000183045"/>
<proteinExistence type="inferred from homology"/>
<dbReference type="GO" id="GO:0004298">
    <property type="term" value="F:threonine-type endopeptidase activity"/>
    <property type="evidence" value="ECO:0007669"/>
    <property type="project" value="InterPro"/>
</dbReference>
<evidence type="ECO:0000256" key="3">
    <source>
        <dbReference type="PIRSR" id="PIRSR600246-3"/>
    </source>
</evidence>
<dbReference type="PANTHER" id="PTHR10188:SF8">
    <property type="entry name" value="THREONINE ASPARTASE 1"/>
    <property type="match status" value="1"/>
</dbReference>
<protein>
    <submittedName>
        <fullName evidence="5">Taspase, threonine aspartase, 1</fullName>
    </submittedName>
</protein>
<dbReference type="InterPro" id="IPR037464">
    <property type="entry name" value="Taspase1"/>
</dbReference>
<dbReference type="AlphaFoldDB" id="A0A8C5B8C2"/>
<reference evidence="5" key="1">
    <citation type="submission" date="2025-08" db="UniProtKB">
        <authorList>
            <consortium name="Ensembl"/>
        </authorList>
    </citation>
    <scope>IDENTIFICATION</scope>
</reference>
<dbReference type="InterPro" id="IPR029055">
    <property type="entry name" value="Ntn_hydrolases_N"/>
</dbReference>
<dbReference type="SUPFAM" id="SSF56235">
    <property type="entry name" value="N-terminal nucleophile aminohydrolases (Ntn hydrolases)"/>
    <property type="match status" value="1"/>
</dbReference>